<keyword evidence="2" id="KW-1185">Reference proteome</keyword>
<evidence type="ECO:0000313" key="2">
    <source>
        <dbReference type="Proteomes" id="UP001732700"/>
    </source>
</evidence>
<reference evidence="1" key="2">
    <citation type="submission" date="2025-09" db="UniProtKB">
        <authorList>
            <consortium name="EnsemblPlants"/>
        </authorList>
    </citation>
    <scope>IDENTIFICATION</scope>
</reference>
<dbReference type="Proteomes" id="UP001732700">
    <property type="component" value="Chromosome 6A"/>
</dbReference>
<evidence type="ECO:0000313" key="1">
    <source>
        <dbReference type="EnsemblPlants" id="AVESA.00010b.r2.6AG1039830.1.CDS"/>
    </source>
</evidence>
<dbReference type="EnsemblPlants" id="AVESA.00010b.r2.6AG1039830.1">
    <property type="protein sequence ID" value="AVESA.00010b.r2.6AG1039830.1.CDS"/>
    <property type="gene ID" value="AVESA.00010b.r2.6AG1039830"/>
</dbReference>
<sequence>MAVPEAVALEIPAEEGSPAARVPPRIRRRLTQARESSVGAPATAEEIEAKLRDAHLRRQKFHEALSCKARRAFRSTSQPSEEEDPKQRLEAKLVAAKQKRLSLLEKEQNRLAKLDELRQAAKNDAEMRFNREREELGMRVEHRVRQAEENRIQLLRARLQRRAALEERTKRFLGQKLVWENKYRERVRSAILQKRNAAEMRRLGLLEAEKKRAQGRLSQVQLAARTACSKRETERSKLKEQLEDKLQRAKQQRAEYLRQRESTQCSTHTSSIKHGDFLSRKLARCWRRFITSRKTTVVLARAFDVLGINQDSANSLPFEQLALCIESPEVLHTTRALLDRLESRFILSQSSSSSTPENIDHLLKHLGSPKTRILPSSAGRTRVTPKRATRNSGTGKLPRYSPRVVLCAYMILGHPTAVFNVRGEREKLLVESATNFVKEFELLMKTILDGLDGACILRQSTLDAISPGSSTYQESSSVAADRKKFRSQLVSFDKAWCAYLYHFVVWKAKDAKSLEEDLVTAACKLELSMMQTCKITTEGRSDNLKKNNLNAIQKQVMVDQKLLREKVWHLGGEPGAQRMEVALSETRSKFFGAKGNGSPLATEVAHVASPSGQSLISDIKDSLDTDAERAGRVVQSLSRASSSPSQSNAGDNGGQMRSTGLGKLRTENEPVQSSFELSSLPSESSSGDKATSSQMSITVPEKLPTENEQMVNEILHGSFPDSFEDVDKVEGDFKAKVRETMEKAFWDVVLDSMKGDTPDNSYLVNLVKEVRDALHQMAPKGWKEEITNNIDLEMLSQVLESSTQDTQYLGQILQYSLCMVRKLSSPAKEDEMKISHDKLLSELIEHSESNDGGPNAFVIAVIKGLRFTMEELKALQSEVSRARIQLLKPIIKGSGGFEYLQKAFAERYGSRSNALVSLPLTIQWISTSKDMAEEDWNEYVSSFQTLPTTDHVQPFVTTLRTGRGIPDQQQPTVPIAENTGLPECTGEGLDRLIRIGLLQLISSMEGLQMKSVPETFKLNWLRLRAVQNQFQQVIVIVTSMLVQRQVLMSENSETTPAELENATLKLFNALTELLDSFSDVSTDKIIEVMIHSAASTGSCSDEMMESRKQILTRVFLKSLQTDDTVFRKVSRSVYCAFRAITLGGNGEKGKKLAEAALGRIGATKLSDRIVKAAEVLLKVATVSKQVHGPWYKHLL</sequence>
<organism evidence="1 2">
    <name type="scientific">Avena sativa</name>
    <name type="common">Oat</name>
    <dbReference type="NCBI Taxonomy" id="4498"/>
    <lineage>
        <taxon>Eukaryota</taxon>
        <taxon>Viridiplantae</taxon>
        <taxon>Streptophyta</taxon>
        <taxon>Embryophyta</taxon>
        <taxon>Tracheophyta</taxon>
        <taxon>Spermatophyta</taxon>
        <taxon>Magnoliopsida</taxon>
        <taxon>Liliopsida</taxon>
        <taxon>Poales</taxon>
        <taxon>Poaceae</taxon>
        <taxon>BOP clade</taxon>
        <taxon>Pooideae</taxon>
        <taxon>Poodae</taxon>
        <taxon>Poeae</taxon>
        <taxon>Poeae Chloroplast Group 1 (Aveneae type)</taxon>
        <taxon>Aveninae</taxon>
        <taxon>Avena</taxon>
    </lineage>
</organism>
<reference evidence="1" key="1">
    <citation type="submission" date="2021-05" db="EMBL/GenBank/DDBJ databases">
        <authorList>
            <person name="Scholz U."/>
            <person name="Mascher M."/>
            <person name="Fiebig A."/>
        </authorList>
    </citation>
    <scope>NUCLEOTIDE SEQUENCE [LARGE SCALE GENOMIC DNA]</scope>
</reference>
<name>A0ACD5YWM5_AVESA</name>
<proteinExistence type="predicted"/>
<accession>A0ACD5YWM5</accession>
<protein>
    <submittedName>
        <fullName evidence="1">Uncharacterized protein</fullName>
    </submittedName>
</protein>